<dbReference type="PROSITE" id="PS50076">
    <property type="entry name" value="DNAJ_2"/>
    <property type="match status" value="1"/>
</dbReference>
<accession>A0A915J3B8</accession>
<protein>
    <submittedName>
        <fullName evidence="3">J domain-containing protein</fullName>
    </submittedName>
</protein>
<dbReference type="Pfam" id="PF00226">
    <property type="entry name" value="DnaJ"/>
    <property type="match status" value="1"/>
</dbReference>
<reference evidence="3" key="1">
    <citation type="submission" date="2022-11" db="UniProtKB">
        <authorList>
            <consortium name="WormBaseParasite"/>
        </authorList>
    </citation>
    <scope>IDENTIFICATION</scope>
</reference>
<dbReference type="SMART" id="SM00271">
    <property type="entry name" value="DnaJ"/>
    <property type="match status" value="1"/>
</dbReference>
<dbReference type="InterPro" id="IPR001623">
    <property type="entry name" value="DnaJ_domain"/>
</dbReference>
<dbReference type="AlphaFoldDB" id="A0A915J3B8"/>
<dbReference type="InterPro" id="IPR053025">
    <property type="entry name" value="Mito_ATP_Synthase-Asso"/>
</dbReference>
<organism evidence="2 3">
    <name type="scientific">Romanomermis culicivorax</name>
    <name type="common">Nematode worm</name>
    <dbReference type="NCBI Taxonomy" id="13658"/>
    <lineage>
        <taxon>Eukaryota</taxon>
        <taxon>Metazoa</taxon>
        <taxon>Ecdysozoa</taxon>
        <taxon>Nematoda</taxon>
        <taxon>Enoplea</taxon>
        <taxon>Dorylaimia</taxon>
        <taxon>Mermithida</taxon>
        <taxon>Mermithoidea</taxon>
        <taxon>Mermithidae</taxon>
        <taxon>Romanomermis</taxon>
    </lineage>
</organism>
<dbReference type="PROSITE" id="PS51257">
    <property type="entry name" value="PROKAR_LIPOPROTEIN"/>
    <property type="match status" value="1"/>
</dbReference>
<name>A0A915J3B8_ROMCU</name>
<evidence type="ECO:0000313" key="3">
    <source>
        <dbReference type="WBParaSite" id="nRc.2.0.1.t20957-RA"/>
    </source>
</evidence>
<dbReference type="Gene3D" id="1.10.287.110">
    <property type="entry name" value="DnaJ domain"/>
    <property type="match status" value="1"/>
</dbReference>
<dbReference type="PANTHER" id="PTHR44873">
    <property type="entry name" value="DNAJ HOMOLOG SUBFAMILY C MEMBER 30, MITOCHONDRIAL"/>
    <property type="match status" value="1"/>
</dbReference>
<dbReference type="WBParaSite" id="nRc.2.0.1.t20957-RA">
    <property type="protein sequence ID" value="nRc.2.0.1.t20957-RA"/>
    <property type="gene ID" value="nRc.2.0.1.g20957"/>
</dbReference>
<dbReference type="InterPro" id="IPR036869">
    <property type="entry name" value="J_dom_sf"/>
</dbReference>
<keyword evidence="2" id="KW-1185">Reference proteome</keyword>
<feature type="domain" description="J" evidence="1">
    <location>
        <begin position="49"/>
        <end position="116"/>
    </location>
</feature>
<dbReference type="SUPFAM" id="SSF46565">
    <property type="entry name" value="Chaperone J-domain"/>
    <property type="match status" value="1"/>
</dbReference>
<sequence>MFERCASLVQATTACKKLPFLQLQISHFHATRIRHFSASTSKISTSNNNYYEILGVTSEATPQEIKTAYYTLCKQFHPDITNEKDFDKAVVNFLVIGEAYECLSNKEARAEYDKRLGIFGPMGNADLGPRTRTQR</sequence>
<dbReference type="CDD" id="cd06257">
    <property type="entry name" value="DnaJ"/>
    <property type="match status" value="1"/>
</dbReference>
<evidence type="ECO:0000313" key="2">
    <source>
        <dbReference type="Proteomes" id="UP000887565"/>
    </source>
</evidence>
<proteinExistence type="predicted"/>
<dbReference type="PANTHER" id="PTHR44873:SF1">
    <property type="entry name" value="DNAJ HOMOLOG SUBFAMILY C MEMBER 30, MITOCHONDRIAL"/>
    <property type="match status" value="1"/>
</dbReference>
<dbReference type="Proteomes" id="UP000887565">
    <property type="component" value="Unplaced"/>
</dbReference>
<dbReference type="PRINTS" id="PR00625">
    <property type="entry name" value="JDOMAIN"/>
</dbReference>
<evidence type="ECO:0000259" key="1">
    <source>
        <dbReference type="PROSITE" id="PS50076"/>
    </source>
</evidence>